<dbReference type="Pfam" id="PF07800">
    <property type="entry name" value="DUF1644"/>
    <property type="match status" value="1"/>
</dbReference>
<proteinExistence type="predicted"/>
<reference evidence="1 2" key="1">
    <citation type="submission" date="2020-08" db="EMBL/GenBank/DDBJ databases">
        <title>Plant Genome Project.</title>
        <authorList>
            <person name="Zhang R.-G."/>
        </authorList>
    </citation>
    <scope>NUCLEOTIDE SEQUENCE [LARGE SCALE GENOMIC DNA]</scope>
    <source>
        <tissue evidence="1">Rhizome</tissue>
    </source>
</reference>
<dbReference type="PANTHER" id="PTHR31197:SF12">
    <property type="entry name" value="OS02G0770600 PROTEIN"/>
    <property type="match status" value="1"/>
</dbReference>
<dbReference type="InterPro" id="IPR012866">
    <property type="entry name" value="DUF1644"/>
</dbReference>
<protein>
    <submittedName>
        <fullName evidence="1">Uncharacterized protein</fullName>
    </submittedName>
</protein>
<dbReference type="PANTHER" id="PTHR31197">
    <property type="entry name" value="OS01G0612600 PROTEIN"/>
    <property type="match status" value="1"/>
</dbReference>
<evidence type="ECO:0000313" key="2">
    <source>
        <dbReference type="Proteomes" id="UP000734854"/>
    </source>
</evidence>
<keyword evidence="2" id="KW-1185">Reference proteome</keyword>
<sequence>MCATSYRYSNCLEQLKKAHTKTTLVVEDQIHDPTRRKSEVTELACQLSRGQVKGWTVVEPARKYLNKKSRRGTQDECSFSRNYKKLRKHVHLSHPHAKPPVVDPVTDRQGIVRISLAHSSTKRLEGESRKGMLFVNQTSNGKEKEEAVKTLKQLIKLLMTMQMKNKQDYIVA</sequence>
<dbReference type="Proteomes" id="UP000734854">
    <property type="component" value="Unassembled WGS sequence"/>
</dbReference>
<comment type="caution">
    <text evidence="1">The sequence shown here is derived from an EMBL/GenBank/DDBJ whole genome shotgun (WGS) entry which is preliminary data.</text>
</comment>
<accession>A0A8J5GUS2</accession>
<dbReference type="EMBL" id="JACMSC010000007">
    <property type="protein sequence ID" value="KAG6515437.1"/>
    <property type="molecule type" value="Genomic_DNA"/>
</dbReference>
<dbReference type="AlphaFoldDB" id="A0A8J5GUS2"/>
<name>A0A8J5GUS2_ZINOF</name>
<organism evidence="1 2">
    <name type="scientific">Zingiber officinale</name>
    <name type="common">Ginger</name>
    <name type="synonym">Amomum zingiber</name>
    <dbReference type="NCBI Taxonomy" id="94328"/>
    <lineage>
        <taxon>Eukaryota</taxon>
        <taxon>Viridiplantae</taxon>
        <taxon>Streptophyta</taxon>
        <taxon>Embryophyta</taxon>
        <taxon>Tracheophyta</taxon>
        <taxon>Spermatophyta</taxon>
        <taxon>Magnoliopsida</taxon>
        <taxon>Liliopsida</taxon>
        <taxon>Zingiberales</taxon>
        <taxon>Zingiberaceae</taxon>
        <taxon>Zingiber</taxon>
    </lineage>
</organism>
<evidence type="ECO:0000313" key="1">
    <source>
        <dbReference type="EMBL" id="KAG6515437.1"/>
    </source>
</evidence>
<gene>
    <name evidence="1" type="ORF">ZIOFF_025849</name>
</gene>